<accession>A0A518BGB3</accession>
<evidence type="ECO:0000256" key="6">
    <source>
        <dbReference type="ARBA" id="ARBA00023125"/>
    </source>
</evidence>
<evidence type="ECO:0000256" key="1">
    <source>
        <dbReference type="ARBA" id="ARBA00008136"/>
    </source>
</evidence>
<evidence type="ECO:0000256" key="4">
    <source>
        <dbReference type="ARBA" id="ARBA00022801"/>
    </source>
</evidence>
<keyword evidence="10" id="KW-1185">Reference proteome</keyword>
<keyword evidence="2 8" id="KW-0645">Protease</keyword>
<dbReference type="KEGG" id="pbap:Pla133_10910"/>
<keyword evidence="3" id="KW-0227">DNA damage</keyword>
<keyword evidence="7" id="KW-0456">Lyase</keyword>
<dbReference type="InterPro" id="IPR036590">
    <property type="entry name" value="SRAP-like"/>
</dbReference>
<dbReference type="Proteomes" id="UP000316921">
    <property type="component" value="Chromosome"/>
</dbReference>
<evidence type="ECO:0000313" key="9">
    <source>
        <dbReference type="EMBL" id="QDU66025.1"/>
    </source>
</evidence>
<evidence type="ECO:0000256" key="7">
    <source>
        <dbReference type="ARBA" id="ARBA00023239"/>
    </source>
</evidence>
<dbReference type="GO" id="GO:0008233">
    <property type="term" value="F:peptidase activity"/>
    <property type="evidence" value="ECO:0007669"/>
    <property type="project" value="UniProtKB-KW"/>
</dbReference>
<dbReference type="RefSeq" id="WP_145063205.1">
    <property type="nucleotide sequence ID" value="NZ_CP036287.1"/>
</dbReference>
<evidence type="ECO:0000313" key="10">
    <source>
        <dbReference type="Proteomes" id="UP000316921"/>
    </source>
</evidence>
<evidence type="ECO:0000256" key="5">
    <source>
        <dbReference type="ARBA" id="ARBA00023124"/>
    </source>
</evidence>
<name>A0A518BGB3_9BACT</name>
<gene>
    <name evidence="9" type="primary">yedK</name>
    <name evidence="9" type="ORF">Pla133_10910</name>
</gene>
<dbReference type="GO" id="GO:0006508">
    <property type="term" value="P:proteolysis"/>
    <property type="evidence" value="ECO:0007669"/>
    <property type="project" value="UniProtKB-KW"/>
</dbReference>
<dbReference type="InterPro" id="IPR003738">
    <property type="entry name" value="SRAP"/>
</dbReference>
<proteinExistence type="inferred from homology"/>
<dbReference type="EC" id="3.4.-.-" evidence="8"/>
<dbReference type="Pfam" id="PF02586">
    <property type="entry name" value="SRAP"/>
    <property type="match status" value="1"/>
</dbReference>
<dbReference type="GO" id="GO:0016829">
    <property type="term" value="F:lyase activity"/>
    <property type="evidence" value="ECO:0007669"/>
    <property type="project" value="UniProtKB-KW"/>
</dbReference>
<dbReference type="PANTHER" id="PTHR13604:SF0">
    <property type="entry name" value="ABASIC SITE PROCESSING PROTEIN HMCES"/>
    <property type="match status" value="1"/>
</dbReference>
<comment type="similarity">
    <text evidence="1 8">Belongs to the SOS response-associated peptidase family.</text>
</comment>
<reference evidence="9 10" key="1">
    <citation type="submission" date="2019-02" db="EMBL/GenBank/DDBJ databases">
        <title>Deep-cultivation of Planctomycetes and their phenomic and genomic characterization uncovers novel biology.</title>
        <authorList>
            <person name="Wiegand S."/>
            <person name="Jogler M."/>
            <person name="Boedeker C."/>
            <person name="Pinto D."/>
            <person name="Vollmers J."/>
            <person name="Rivas-Marin E."/>
            <person name="Kohn T."/>
            <person name="Peeters S.H."/>
            <person name="Heuer A."/>
            <person name="Rast P."/>
            <person name="Oberbeckmann S."/>
            <person name="Bunk B."/>
            <person name="Jeske O."/>
            <person name="Meyerdierks A."/>
            <person name="Storesund J.E."/>
            <person name="Kallscheuer N."/>
            <person name="Luecker S."/>
            <person name="Lage O.M."/>
            <person name="Pohl T."/>
            <person name="Merkel B.J."/>
            <person name="Hornburger P."/>
            <person name="Mueller R.-W."/>
            <person name="Bruemmer F."/>
            <person name="Labrenz M."/>
            <person name="Spormann A.M."/>
            <person name="Op den Camp H."/>
            <person name="Overmann J."/>
            <person name="Amann R."/>
            <person name="Jetten M.S.M."/>
            <person name="Mascher T."/>
            <person name="Medema M.H."/>
            <person name="Devos D.P."/>
            <person name="Kaster A.-K."/>
            <person name="Ovreas L."/>
            <person name="Rohde M."/>
            <person name="Galperin M.Y."/>
            <person name="Jogler C."/>
        </authorList>
    </citation>
    <scope>NUCLEOTIDE SEQUENCE [LARGE SCALE GENOMIC DNA]</scope>
    <source>
        <strain evidence="9 10">Pla133</strain>
    </source>
</reference>
<dbReference type="GO" id="GO:0003697">
    <property type="term" value="F:single-stranded DNA binding"/>
    <property type="evidence" value="ECO:0007669"/>
    <property type="project" value="InterPro"/>
</dbReference>
<protein>
    <recommendedName>
        <fullName evidence="8">Abasic site processing protein</fullName>
        <ecNumber evidence="8">3.4.-.-</ecNumber>
    </recommendedName>
</protein>
<keyword evidence="5" id="KW-0190">Covalent protein-DNA linkage</keyword>
<dbReference type="GO" id="GO:0106300">
    <property type="term" value="P:protein-DNA covalent cross-linking repair"/>
    <property type="evidence" value="ECO:0007669"/>
    <property type="project" value="InterPro"/>
</dbReference>
<evidence type="ECO:0000256" key="3">
    <source>
        <dbReference type="ARBA" id="ARBA00022763"/>
    </source>
</evidence>
<evidence type="ECO:0000256" key="2">
    <source>
        <dbReference type="ARBA" id="ARBA00022670"/>
    </source>
</evidence>
<dbReference type="Gene3D" id="3.90.1680.10">
    <property type="entry name" value="SOS response associated peptidase-like"/>
    <property type="match status" value="1"/>
</dbReference>
<keyword evidence="4 8" id="KW-0378">Hydrolase</keyword>
<organism evidence="9 10">
    <name type="scientific">Engelhardtia mirabilis</name>
    <dbReference type="NCBI Taxonomy" id="2528011"/>
    <lineage>
        <taxon>Bacteria</taxon>
        <taxon>Pseudomonadati</taxon>
        <taxon>Planctomycetota</taxon>
        <taxon>Planctomycetia</taxon>
        <taxon>Planctomycetia incertae sedis</taxon>
        <taxon>Engelhardtia</taxon>
    </lineage>
</organism>
<dbReference type="PANTHER" id="PTHR13604">
    <property type="entry name" value="DC12-RELATED"/>
    <property type="match status" value="1"/>
</dbReference>
<dbReference type="AlphaFoldDB" id="A0A518BGB3"/>
<dbReference type="SUPFAM" id="SSF143081">
    <property type="entry name" value="BB1717-like"/>
    <property type="match status" value="1"/>
</dbReference>
<dbReference type="EMBL" id="CP036287">
    <property type="protein sequence ID" value="QDU66025.1"/>
    <property type="molecule type" value="Genomic_DNA"/>
</dbReference>
<evidence type="ECO:0000256" key="8">
    <source>
        <dbReference type="RuleBase" id="RU364100"/>
    </source>
</evidence>
<keyword evidence="6" id="KW-0238">DNA-binding</keyword>
<sequence>MCGRYVLSTWVDVLDLLGLDSADASWFEPRFNIAPTQSAPVFLQRDSAAPLLDERLRWGLIPHWAKERSFGARCINARGETAHEKPSFREAFARRRCIVPATGFYEWQREGRERLPYFVHRSDGEPMLFAGLWSSWSERTTDTMFESESVLETFTIVTRAAEGPLTRIHDRAPLILDPILARQWATLGHLDTAAAREVVAEAPTPELSLRPVAKAVNNVRHQGAELVIECVGHGVR</sequence>